<gene>
    <name evidence="1" type="ORF">LPJ61_002704</name>
</gene>
<proteinExistence type="predicted"/>
<evidence type="ECO:0000313" key="1">
    <source>
        <dbReference type="EMBL" id="KAJ1731079.1"/>
    </source>
</evidence>
<name>A0A9W7YF90_9FUNG</name>
<organism evidence="1 2">
    <name type="scientific">Coemansia biformis</name>
    <dbReference type="NCBI Taxonomy" id="1286918"/>
    <lineage>
        <taxon>Eukaryota</taxon>
        <taxon>Fungi</taxon>
        <taxon>Fungi incertae sedis</taxon>
        <taxon>Zoopagomycota</taxon>
        <taxon>Kickxellomycotina</taxon>
        <taxon>Kickxellomycetes</taxon>
        <taxon>Kickxellales</taxon>
        <taxon>Kickxellaceae</taxon>
        <taxon>Coemansia</taxon>
    </lineage>
</organism>
<dbReference type="EMBL" id="JANBOI010000370">
    <property type="protein sequence ID" value="KAJ1731079.1"/>
    <property type="molecule type" value="Genomic_DNA"/>
</dbReference>
<dbReference type="AlphaFoldDB" id="A0A9W7YF90"/>
<dbReference type="OrthoDB" id="5749199at2759"/>
<protein>
    <submittedName>
        <fullName evidence="1">Uncharacterized protein</fullName>
    </submittedName>
</protein>
<dbReference type="Proteomes" id="UP001143981">
    <property type="component" value="Unassembled WGS sequence"/>
</dbReference>
<keyword evidence="2" id="KW-1185">Reference proteome</keyword>
<comment type="caution">
    <text evidence="1">The sequence shown here is derived from an EMBL/GenBank/DDBJ whole genome shotgun (WGS) entry which is preliminary data.</text>
</comment>
<reference evidence="1" key="1">
    <citation type="submission" date="2022-07" db="EMBL/GenBank/DDBJ databases">
        <title>Phylogenomic reconstructions and comparative analyses of Kickxellomycotina fungi.</title>
        <authorList>
            <person name="Reynolds N.K."/>
            <person name="Stajich J.E."/>
            <person name="Barry K."/>
            <person name="Grigoriev I.V."/>
            <person name="Crous P."/>
            <person name="Smith M.E."/>
        </authorList>
    </citation>
    <scope>NUCLEOTIDE SEQUENCE</scope>
    <source>
        <strain evidence="1">BCRC 34381</strain>
    </source>
</reference>
<evidence type="ECO:0000313" key="2">
    <source>
        <dbReference type="Proteomes" id="UP001143981"/>
    </source>
</evidence>
<accession>A0A9W7YF90</accession>
<sequence length="123" mass="14150">MTRGKTERSLGLSDGSPLYIALNKDIADSTHRLELPLTLPFLASSLQYLCQRPLPKHMLDKIKDNFDGYDDECLHGCPEPMITHARRHLHYTPAMPFNNLDGSVTKYDWCRVIMDEDRHPRGQ</sequence>